<name>A0A919YSL3_9BACL</name>
<accession>A0A919YSL3</accession>
<dbReference type="PANTHER" id="PTHR10204:SF34">
    <property type="entry name" value="NAD(P)H DEHYDROGENASE [QUINONE] 1 ISOFORM 1"/>
    <property type="match status" value="1"/>
</dbReference>
<dbReference type="Gene3D" id="3.40.50.360">
    <property type="match status" value="1"/>
</dbReference>
<gene>
    <name evidence="4" type="ORF">J40TS1_32830</name>
</gene>
<comment type="similarity">
    <text evidence="1">Belongs to the NAD(P)H dehydrogenase (quinone) family.</text>
</comment>
<dbReference type="GO" id="GO:0003955">
    <property type="term" value="F:NAD(P)H dehydrogenase (quinone) activity"/>
    <property type="evidence" value="ECO:0007669"/>
    <property type="project" value="TreeGrafter"/>
</dbReference>
<evidence type="ECO:0000256" key="1">
    <source>
        <dbReference type="ARBA" id="ARBA00006252"/>
    </source>
</evidence>
<reference evidence="4" key="1">
    <citation type="submission" date="2021-03" db="EMBL/GenBank/DDBJ databases">
        <title>Antimicrobial resistance genes in bacteria isolated from Japanese honey, and their potential for conferring macrolide and lincosamide resistance in the American foulbrood pathogen Paenibacillus larvae.</title>
        <authorList>
            <person name="Okamoto M."/>
            <person name="Kumagai M."/>
            <person name="Kanamori H."/>
            <person name="Takamatsu D."/>
        </authorList>
    </citation>
    <scope>NUCLEOTIDE SEQUENCE</scope>
    <source>
        <strain evidence="4">J40TS1</strain>
    </source>
</reference>
<dbReference type="AlphaFoldDB" id="A0A919YSL3"/>
<protein>
    <submittedName>
        <fullName evidence="4">NAD(P)H dehydrogenase (Quinone)</fullName>
    </submittedName>
</protein>
<dbReference type="InterPro" id="IPR029039">
    <property type="entry name" value="Flavoprotein-like_sf"/>
</dbReference>
<keyword evidence="5" id="KW-1185">Reference proteome</keyword>
<sequence length="193" mass="21940">MSSNILVVNGHPNPESFCAALAASYIQGAADHAAAVQMIDLSQLQFDPVLKYGYRKSMDLEEDLQQAQKLISWADHIVFIYPNWWGSMPAILKGFFDRTFMPGFAFKYRKNSAYWDKLLSGKSAHLIITSDTPGWYELLVNRRAGQKVMIRNILKFCGISTKKVTQLSPVRGSSEQQRQKWLAQVYQFGAKRV</sequence>
<evidence type="ECO:0000313" key="4">
    <source>
        <dbReference type="EMBL" id="GIP17641.1"/>
    </source>
</evidence>
<comment type="caution">
    <text evidence="4">The sequence shown here is derived from an EMBL/GenBank/DDBJ whole genome shotgun (WGS) entry which is preliminary data.</text>
</comment>
<dbReference type="PANTHER" id="PTHR10204">
    <property type="entry name" value="NAD P H OXIDOREDUCTASE-RELATED"/>
    <property type="match status" value="1"/>
</dbReference>
<keyword evidence="2" id="KW-0560">Oxidoreductase</keyword>
<dbReference type="InterPro" id="IPR003680">
    <property type="entry name" value="Flavodoxin_fold"/>
</dbReference>
<evidence type="ECO:0000313" key="5">
    <source>
        <dbReference type="Proteomes" id="UP000683139"/>
    </source>
</evidence>
<organism evidence="4 5">
    <name type="scientific">Paenibacillus montaniterrae</name>
    <dbReference type="NCBI Taxonomy" id="429341"/>
    <lineage>
        <taxon>Bacteria</taxon>
        <taxon>Bacillati</taxon>
        <taxon>Bacillota</taxon>
        <taxon>Bacilli</taxon>
        <taxon>Bacillales</taxon>
        <taxon>Paenibacillaceae</taxon>
        <taxon>Paenibacillus</taxon>
    </lineage>
</organism>
<proteinExistence type="inferred from homology"/>
<dbReference type="Pfam" id="PF02525">
    <property type="entry name" value="Flavodoxin_2"/>
    <property type="match status" value="1"/>
</dbReference>
<evidence type="ECO:0000259" key="3">
    <source>
        <dbReference type="Pfam" id="PF02525"/>
    </source>
</evidence>
<evidence type="ECO:0000256" key="2">
    <source>
        <dbReference type="ARBA" id="ARBA00023002"/>
    </source>
</evidence>
<dbReference type="SUPFAM" id="SSF52218">
    <property type="entry name" value="Flavoproteins"/>
    <property type="match status" value="1"/>
</dbReference>
<feature type="domain" description="Flavodoxin-like fold" evidence="3">
    <location>
        <begin position="4"/>
        <end position="185"/>
    </location>
</feature>
<dbReference type="RefSeq" id="WP_213517184.1">
    <property type="nucleotide sequence ID" value="NZ_BOSE01000006.1"/>
</dbReference>
<dbReference type="GO" id="GO:0005829">
    <property type="term" value="C:cytosol"/>
    <property type="evidence" value="ECO:0007669"/>
    <property type="project" value="TreeGrafter"/>
</dbReference>
<dbReference type="InterPro" id="IPR051545">
    <property type="entry name" value="NAD(P)H_dehydrogenase_qn"/>
</dbReference>
<dbReference type="Proteomes" id="UP000683139">
    <property type="component" value="Unassembled WGS sequence"/>
</dbReference>
<dbReference type="EMBL" id="BOSE01000006">
    <property type="protein sequence ID" value="GIP17641.1"/>
    <property type="molecule type" value="Genomic_DNA"/>
</dbReference>